<name>A0AAF0IXG1_9BASI</name>
<feature type="domain" description="AB hydrolase-1" evidence="5">
    <location>
        <begin position="165"/>
        <end position="438"/>
    </location>
</feature>
<gene>
    <name evidence="6" type="ORF">MEQU1_000475</name>
</gene>
<organism evidence="6 7">
    <name type="scientific">Malassezia equina</name>
    <dbReference type="NCBI Taxonomy" id="1381935"/>
    <lineage>
        <taxon>Eukaryota</taxon>
        <taxon>Fungi</taxon>
        <taxon>Dikarya</taxon>
        <taxon>Basidiomycota</taxon>
        <taxon>Ustilaginomycotina</taxon>
        <taxon>Malasseziomycetes</taxon>
        <taxon>Malasseziales</taxon>
        <taxon>Malasseziaceae</taxon>
        <taxon>Malassezia</taxon>
    </lineage>
</organism>
<dbReference type="EMBL" id="CP119900">
    <property type="protein sequence ID" value="WFD21819.1"/>
    <property type="molecule type" value="Genomic_DNA"/>
</dbReference>
<dbReference type="GO" id="GO:0004623">
    <property type="term" value="F:phospholipase A2 activity"/>
    <property type="evidence" value="ECO:0007669"/>
    <property type="project" value="TreeGrafter"/>
</dbReference>
<evidence type="ECO:0000256" key="2">
    <source>
        <dbReference type="ARBA" id="ARBA00047591"/>
    </source>
</evidence>
<dbReference type="GO" id="GO:0055088">
    <property type="term" value="P:lipid homeostasis"/>
    <property type="evidence" value="ECO:0007669"/>
    <property type="project" value="TreeGrafter"/>
</dbReference>
<dbReference type="PANTHER" id="PTHR42886:SF29">
    <property type="entry name" value="PUMMELIG, ISOFORM A"/>
    <property type="match status" value="1"/>
</dbReference>
<comment type="similarity">
    <text evidence="1">Belongs to the peptidase S33 family. ABHD4/ABHD5 subfamily.</text>
</comment>
<dbReference type="Gene3D" id="3.40.50.1820">
    <property type="entry name" value="alpha/beta hydrolase"/>
    <property type="match status" value="1"/>
</dbReference>
<dbReference type="PANTHER" id="PTHR42886">
    <property type="entry name" value="RE40534P-RELATED"/>
    <property type="match status" value="1"/>
</dbReference>
<evidence type="ECO:0000313" key="7">
    <source>
        <dbReference type="Proteomes" id="UP001214415"/>
    </source>
</evidence>
<dbReference type="Pfam" id="PF00561">
    <property type="entry name" value="Abhydrolase_1"/>
    <property type="match status" value="1"/>
</dbReference>
<dbReference type="Proteomes" id="UP001214415">
    <property type="component" value="Chromosome 1"/>
</dbReference>
<evidence type="ECO:0000256" key="3">
    <source>
        <dbReference type="ARBA" id="ARBA00048461"/>
    </source>
</evidence>
<reference evidence="6" key="1">
    <citation type="submission" date="2023-03" db="EMBL/GenBank/DDBJ databases">
        <title>Mating type loci evolution in Malassezia.</title>
        <authorList>
            <person name="Coelho M.A."/>
        </authorList>
    </citation>
    <scope>NUCLEOTIDE SEQUENCE</scope>
    <source>
        <strain evidence="6">CBS 12830</strain>
    </source>
</reference>
<dbReference type="InterPro" id="IPR029058">
    <property type="entry name" value="AB_hydrolase_fold"/>
</dbReference>
<accession>A0AAF0IXG1</accession>
<keyword evidence="7" id="KW-1185">Reference proteome</keyword>
<comment type="catalytic activity">
    <reaction evidence="2">
        <text>a diacylglycerol + H2O = a monoacylglycerol + a fatty acid + H(+)</text>
        <dbReference type="Rhea" id="RHEA:32731"/>
        <dbReference type="ChEBI" id="CHEBI:15377"/>
        <dbReference type="ChEBI" id="CHEBI:15378"/>
        <dbReference type="ChEBI" id="CHEBI:17408"/>
        <dbReference type="ChEBI" id="CHEBI:18035"/>
        <dbReference type="ChEBI" id="CHEBI:28868"/>
    </reaction>
</comment>
<comment type="catalytic activity">
    <reaction evidence="3">
        <text>a monoacylglycerol + H2O = glycerol + a fatty acid + H(+)</text>
        <dbReference type="Rhea" id="RHEA:15245"/>
        <dbReference type="ChEBI" id="CHEBI:15377"/>
        <dbReference type="ChEBI" id="CHEBI:15378"/>
        <dbReference type="ChEBI" id="CHEBI:17408"/>
        <dbReference type="ChEBI" id="CHEBI:17754"/>
        <dbReference type="ChEBI" id="CHEBI:28868"/>
    </reaction>
</comment>
<feature type="region of interest" description="Disordered" evidence="4">
    <location>
        <begin position="1"/>
        <end position="20"/>
    </location>
</feature>
<proteinExistence type="inferred from homology"/>
<evidence type="ECO:0000259" key="5">
    <source>
        <dbReference type="Pfam" id="PF00561"/>
    </source>
</evidence>
<dbReference type="GO" id="GO:0006654">
    <property type="term" value="P:phosphatidic acid biosynthetic process"/>
    <property type="evidence" value="ECO:0007669"/>
    <property type="project" value="TreeGrafter"/>
</dbReference>
<evidence type="ECO:0000256" key="4">
    <source>
        <dbReference type="SAM" id="MobiDB-lite"/>
    </source>
</evidence>
<dbReference type="SUPFAM" id="SSF53474">
    <property type="entry name" value="alpha/beta-Hydrolases"/>
    <property type="match status" value="1"/>
</dbReference>
<protein>
    <recommendedName>
        <fullName evidence="5">AB hydrolase-1 domain-containing protein</fullName>
    </recommendedName>
</protein>
<sequence>MPPEVPPASEPILDDAGIPPLPSSIRPIPRTIFASIKAWWHASPRQTAEAELHLFRPTGYFGGAELGNARSVQSDGPNAIVDAFHQAQDAPVSRHVREGNQYATVATRVAPDGKIGCLRAVALGQDPTMRRRFRWFGARPARYVHMLEIGTPMEAAQRPANEVSVVFVHGYGAGSAFFFKNVGAVASVPHTRVFALDWLGMGRSARPPYKMPHAPRSDARVEASEQFFVSALEQWRAKMQLERMVLVGHSLGGYLSVAYALRYPERVSRLVLVSPAGISGTRPSQDTHRARAPTARFSPLVARMLGYLWDHNVSPFSLLRMTLGLGPMLMGSYTRRRFGALDDHERQLLHAYCHGIFLGRSSSEHCLSDLLAPGAYARRPMVDRMTPLRMPIAFFYGDRDWMDMEGGRTAQQLLKEAGHTKVDLFLMPQAGHHVYLDNVAQFNPLLQRLVS</sequence>
<dbReference type="GO" id="GO:0005743">
    <property type="term" value="C:mitochondrial inner membrane"/>
    <property type="evidence" value="ECO:0007669"/>
    <property type="project" value="TreeGrafter"/>
</dbReference>
<dbReference type="InterPro" id="IPR000073">
    <property type="entry name" value="AB_hydrolase_1"/>
</dbReference>
<evidence type="ECO:0000256" key="1">
    <source>
        <dbReference type="ARBA" id="ARBA00038097"/>
    </source>
</evidence>
<dbReference type="GO" id="GO:0042171">
    <property type="term" value="F:lysophosphatidic acid acyltransferase activity"/>
    <property type="evidence" value="ECO:0007669"/>
    <property type="project" value="TreeGrafter"/>
</dbReference>
<dbReference type="AlphaFoldDB" id="A0AAF0IXG1"/>
<evidence type="ECO:0000313" key="6">
    <source>
        <dbReference type="EMBL" id="WFD21819.1"/>
    </source>
</evidence>
<dbReference type="GO" id="GO:0035965">
    <property type="term" value="P:cardiolipin acyl-chain remodeling"/>
    <property type="evidence" value="ECO:0007669"/>
    <property type="project" value="TreeGrafter"/>
</dbReference>